<protein>
    <submittedName>
        <fullName evidence="1">Uncharacterized protein</fullName>
    </submittedName>
</protein>
<name>A0A2P2IIP5_RHIMU</name>
<dbReference type="AlphaFoldDB" id="A0A2P2IIP5"/>
<organism evidence="1">
    <name type="scientific">Rhizophora mucronata</name>
    <name type="common">Asiatic mangrove</name>
    <dbReference type="NCBI Taxonomy" id="61149"/>
    <lineage>
        <taxon>Eukaryota</taxon>
        <taxon>Viridiplantae</taxon>
        <taxon>Streptophyta</taxon>
        <taxon>Embryophyta</taxon>
        <taxon>Tracheophyta</taxon>
        <taxon>Spermatophyta</taxon>
        <taxon>Magnoliopsida</taxon>
        <taxon>eudicotyledons</taxon>
        <taxon>Gunneridae</taxon>
        <taxon>Pentapetalae</taxon>
        <taxon>rosids</taxon>
        <taxon>fabids</taxon>
        <taxon>Malpighiales</taxon>
        <taxon>Rhizophoraceae</taxon>
        <taxon>Rhizophora</taxon>
    </lineage>
</organism>
<evidence type="ECO:0000313" key="1">
    <source>
        <dbReference type="EMBL" id="MBW81085.1"/>
    </source>
</evidence>
<dbReference type="EMBL" id="GGEC01000602">
    <property type="protein sequence ID" value="MBW81085.1"/>
    <property type="molecule type" value="Transcribed_RNA"/>
</dbReference>
<proteinExistence type="predicted"/>
<sequence length="24" mass="2951">MLKNEDVRFLKRSQSHMLLIKYSL</sequence>
<reference evidence="1" key="1">
    <citation type="submission" date="2018-02" db="EMBL/GenBank/DDBJ databases">
        <title>Rhizophora mucronata_Transcriptome.</title>
        <authorList>
            <person name="Meera S.P."/>
            <person name="Sreeshan A."/>
            <person name="Augustine A."/>
        </authorList>
    </citation>
    <scope>NUCLEOTIDE SEQUENCE</scope>
    <source>
        <tissue evidence="1">Leaf</tissue>
    </source>
</reference>
<accession>A0A2P2IIP5</accession>